<organism evidence="5 6">
    <name type="scientific">Thermus thermophilus</name>
    <dbReference type="NCBI Taxonomy" id="274"/>
    <lineage>
        <taxon>Bacteria</taxon>
        <taxon>Thermotogati</taxon>
        <taxon>Deinococcota</taxon>
        <taxon>Deinococci</taxon>
        <taxon>Thermales</taxon>
        <taxon>Thermaceae</taxon>
        <taxon>Thermus</taxon>
    </lineage>
</organism>
<dbReference type="EMBL" id="LR027517">
    <property type="protein sequence ID" value="VCU54134.1"/>
    <property type="molecule type" value="Genomic_DNA"/>
</dbReference>
<dbReference type="SUPFAM" id="SSF52518">
    <property type="entry name" value="Thiamin diphosphate-binding fold (THDP-binding)"/>
    <property type="match status" value="1"/>
</dbReference>
<dbReference type="CDD" id="cd07034">
    <property type="entry name" value="TPP_PYR_PFOR_IOR-alpha_like"/>
    <property type="match status" value="1"/>
</dbReference>
<feature type="domain" description="Pyruvate flavodoxin/ferredoxin oxidoreductase pyrimidine binding" evidence="3">
    <location>
        <begin position="243"/>
        <end position="478"/>
    </location>
</feature>
<dbReference type="NCBIfam" id="TIGR03710">
    <property type="entry name" value="OAFO_sf"/>
    <property type="match status" value="1"/>
</dbReference>
<feature type="domain" description="Pyruvate:ferredoxin oxidoreductase core" evidence="4">
    <location>
        <begin position="509"/>
        <end position="594"/>
    </location>
</feature>
<dbReference type="Proteomes" id="UP000279841">
    <property type="component" value="Chromosome"/>
</dbReference>
<evidence type="ECO:0000256" key="1">
    <source>
        <dbReference type="ARBA" id="ARBA00023002"/>
    </source>
</evidence>
<dbReference type="RefSeq" id="WP_124105245.1">
    <property type="nucleotide sequence ID" value="NZ_LR027517.1"/>
</dbReference>
<dbReference type="PANTHER" id="PTHR32154">
    <property type="entry name" value="PYRUVATE-FLAVODOXIN OXIDOREDUCTASE-RELATED"/>
    <property type="match status" value="1"/>
</dbReference>
<dbReference type="InterPro" id="IPR002880">
    <property type="entry name" value="Pyrv_Fd/Flavodoxin_OxRdtase_N"/>
</dbReference>
<dbReference type="GO" id="GO:0006979">
    <property type="term" value="P:response to oxidative stress"/>
    <property type="evidence" value="ECO:0007669"/>
    <property type="project" value="TreeGrafter"/>
</dbReference>
<dbReference type="Pfam" id="PF01855">
    <property type="entry name" value="POR_N"/>
    <property type="match status" value="1"/>
</dbReference>
<keyword evidence="1" id="KW-0560">Oxidoreductase</keyword>
<sequence>MEEFTWRVGGPQGGGIETAATLFARAVGKGGWWVATKREYHSNIMGRHSYLDVRLARKPVQAFRERVDFLVALDGETLARHLGEVREGGVVLYDPKVLDLTVHKLPMLDHRVAEDLAKRLGQADPSLKEVLQAYAEAGVQPLPYPFEAVADRIGEALGVPSLKARRTLNTIAVAASLHLLSYPLEPLLQALALQFRGEVLELNRKVAEAVYREEAPRLPFRLEVLGPAPGRIYLTGAQAAALGKLAGGLRFQTYYPISPATDESVFLEAHTHLPGADVAVVQTEDEIAAVNMAVGAALAGAKAATATSGPGFSLMAEGLGFAGMIEAPLVVTLYQRGGPSTGMPTRTEQGDLMFAIRGGHGEYPRLVLASGDLLDAFLDAQKALAWAWRYQTVVVHLLDKFLASTGQVLPKEAFRVLPPGEEKRLAPKAGKPAPYARYAPAKDGVSPFAPLGTQGVFYWMTSDEHDFLGHITEDPVLREAQMEKRMQKLQTAREEIPKEDQYTLYRDGEVLVLGFGSVKGTLLEALDHLEGVGYLHLRLLWPFPEIAPLLEGKTLVTVEHNYSGQLADLVQQETLKRVHHRVVKYNGRPITLDEAVAALKAVKEGRAPKRLVLRKGV</sequence>
<accession>A0A3P4AUK0</accession>
<dbReference type="FunFam" id="3.40.50.970:FF:000022">
    <property type="entry name" value="2-oxoglutarate ferredoxin oxidoreductase alpha subunit"/>
    <property type="match status" value="1"/>
</dbReference>
<reference evidence="5 6" key="1">
    <citation type="submission" date="2018-10" db="EMBL/GenBank/DDBJ databases">
        <authorList>
            <person name="Peiro R."/>
            <person name="Begona"/>
            <person name="Cbmso G."/>
            <person name="Lopez M."/>
            <person name="Gonzalez S."/>
            <person name="Sacristan E."/>
            <person name="Castillo E."/>
        </authorList>
    </citation>
    <scope>NUCLEOTIDE SEQUENCE [LARGE SCALE GENOMIC DNA]</scope>
    <source>
        <strain evidence="5">TTHNAR1</strain>
    </source>
</reference>
<dbReference type="Pfam" id="PF01558">
    <property type="entry name" value="POR"/>
    <property type="match status" value="1"/>
</dbReference>
<dbReference type="PANTHER" id="PTHR32154:SF16">
    <property type="entry name" value="PYRUVATE FLAVODOXIN_FERREDOXIN OXIDOREDUCTASE DOMAIN PROTEIN"/>
    <property type="match status" value="1"/>
</dbReference>
<dbReference type="InterPro" id="IPR022367">
    <property type="entry name" value="2-oxoacid/accept_OxRdtase_asu"/>
</dbReference>
<feature type="domain" description="Pyruvate/ketoisovalerate oxidoreductase catalytic" evidence="2">
    <location>
        <begin position="13"/>
        <end position="211"/>
    </location>
</feature>
<dbReference type="SUPFAM" id="SSF53323">
    <property type="entry name" value="Pyruvate-ferredoxin oxidoreductase, PFOR, domain III"/>
    <property type="match status" value="1"/>
</dbReference>
<dbReference type="InterPro" id="IPR019752">
    <property type="entry name" value="Pyrv/ketoisovalerate_OxRed_cat"/>
</dbReference>
<evidence type="ECO:0000259" key="4">
    <source>
        <dbReference type="Pfam" id="PF17147"/>
    </source>
</evidence>
<dbReference type="Gene3D" id="3.40.920.10">
    <property type="entry name" value="Pyruvate-ferredoxin oxidoreductase, PFOR, domain III"/>
    <property type="match status" value="1"/>
</dbReference>
<dbReference type="SUPFAM" id="SSF52922">
    <property type="entry name" value="TK C-terminal domain-like"/>
    <property type="match status" value="1"/>
</dbReference>
<dbReference type="InterPro" id="IPR009014">
    <property type="entry name" value="Transketo_C/PFOR_II"/>
</dbReference>
<dbReference type="AlphaFoldDB" id="A0A3P4AUK0"/>
<gene>
    <name evidence="5" type="primary">korA</name>
    <name evidence="5" type="ORF">TTHN1_01936</name>
</gene>
<proteinExistence type="predicted"/>
<evidence type="ECO:0000313" key="5">
    <source>
        <dbReference type="EMBL" id="VCU54134.1"/>
    </source>
</evidence>
<dbReference type="InterPro" id="IPR050722">
    <property type="entry name" value="Pyruvate:ferred/Flavod_OxRd"/>
</dbReference>
<protein>
    <submittedName>
        <fullName evidence="5">2-oxoglutarate oxidoreductase subunit KorA</fullName>
    </submittedName>
</protein>
<dbReference type="Pfam" id="PF17147">
    <property type="entry name" value="PFOR_II"/>
    <property type="match status" value="1"/>
</dbReference>
<dbReference type="InterPro" id="IPR002869">
    <property type="entry name" value="Pyrv_flavodox_OxRed_cen"/>
</dbReference>
<dbReference type="Gene3D" id="3.40.50.970">
    <property type="match status" value="1"/>
</dbReference>
<dbReference type="InterPro" id="IPR033412">
    <property type="entry name" value="PFOR_II"/>
</dbReference>
<dbReference type="Gene3D" id="3.40.50.920">
    <property type="match status" value="1"/>
</dbReference>
<evidence type="ECO:0000259" key="3">
    <source>
        <dbReference type="Pfam" id="PF01855"/>
    </source>
</evidence>
<dbReference type="InterPro" id="IPR029061">
    <property type="entry name" value="THDP-binding"/>
</dbReference>
<evidence type="ECO:0000313" key="6">
    <source>
        <dbReference type="Proteomes" id="UP000279841"/>
    </source>
</evidence>
<evidence type="ECO:0000259" key="2">
    <source>
        <dbReference type="Pfam" id="PF01558"/>
    </source>
</evidence>
<dbReference type="GO" id="GO:0016903">
    <property type="term" value="F:oxidoreductase activity, acting on the aldehyde or oxo group of donors"/>
    <property type="evidence" value="ECO:0007669"/>
    <property type="project" value="InterPro"/>
</dbReference>
<name>A0A3P4AUK0_THETH</name>